<dbReference type="SUPFAM" id="SSF53901">
    <property type="entry name" value="Thiolase-like"/>
    <property type="match status" value="2"/>
</dbReference>
<keyword evidence="3" id="KW-1185">Reference proteome</keyword>
<dbReference type="EMBL" id="VCQU01000004">
    <property type="protein sequence ID" value="NMN95899.1"/>
    <property type="molecule type" value="Genomic_DNA"/>
</dbReference>
<dbReference type="Pfam" id="PF22691">
    <property type="entry name" value="Thiolase_C_1"/>
    <property type="match status" value="1"/>
</dbReference>
<dbReference type="GO" id="GO:0016747">
    <property type="term" value="F:acyltransferase activity, transferring groups other than amino-acyl groups"/>
    <property type="evidence" value="ECO:0007669"/>
    <property type="project" value="InterPro"/>
</dbReference>
<feature type="domain" description="Thiolase C-terminal" evidence="1">
    <location>
        <begin position="241"/>
        <end position="373"/>
    </location>
</feature>
<dbReference type="Gene3D" id="3.40.47.10">
    <property type="match status" value="1"/>
</dbReference>
<comment type="caution">
    <text evidence="2">The sequence shown here is derived from an EMBL/GenBank/DDBJ whole genome shotgun (WGS) entry which is preliminary data.</text>
</comment>
<evidence type="ECO:0000313" key="3">
    <source>
        <dbReference type="Proteomes" id="UP000535543"/>
    </source>
</evidence>
<protein>
    <submittedName>
        <fullName evidence="2">Thiolase family protein</fullName>
    </submittedName>
</protein>
<dbReference type="InterPro" id="IPR002155">
    <property type="entry name" value="Thiolase"/>
</dbReference>
<dbReference type="PANTHER" id="PTHR42870:SF1">
    <property type="entry name" value="NON-SPECIFIC LIPID-TRANSFER PROTEIN-LIKE 2"/>
    <property type="match status" value="1"/>
</dbReference>
<proteinExistence type="predicted"/>
<reference evidence="2 3" key="2">
    <citation type="submission" date="2020-06" db="EMBL/GenBank/DDBJ databases">
        <title>Antribacter stalactiti gen. nov., sp. nov., a new member of the family Nacardiaceae isolated from a cave.</title>
        <authorList>
            <person name="Kim I.S."/>
        </authorList>
    </citation>
    <scope>NUCLEOTIDE SEQUENCE [LARGE SCALE GENOMIC DNA]</scope>
    <source>
        <strain evidence="2 3">YC2-7</strain>
    </source>
</reference>
<reference evidence="2 3" key="1">
    <citation type="submission" date="2019-05" db="EMBL/GenBank/DDBJ databases">
        <authorList>
            <person name="Lee S.D."/>
        </authorList>
    </citation>
    <scope>NUCLEOTIDE SEQUENCE [LARGE SCALE GENOMIC DNA]</scope>
    <source>
        <strain evidence="2 3">YC2-7</strain>
    </source>
</reference>
<dbReference type="AlphaFoldDB" id="A0A848KC48"/>
<organism evidence="2 3">
    <name type="scientific">Antrihabitans stalactiti</name>
    <dbReference type="NCBI Taxonomy" id="2584121"/>
    <lineage>
        <taxon>Bacteria</taxon>
        <taxon>Bacillati</taxon>
        <taxon>Actinomycetota</taxon>
        <taxon>Actinomycetes</taxon>
        <taxon>Mycobacteriales</taxon>
        <taxon>Nocardiaceae</taxon>
        <taxon>Antrihabitans</taxon>
    </lineage>
</organism>
<sequence length="390" mass="40452">MNDVMIAGVGFTEAMAAHRRVESRAELCREAAHAALDHAGSSRGAVDALVVGQIDGLEPTNVGGRHIAAQLGFGPLPVFFVSCGGATGATLPQVARDLVGAGDYESVLCIGPPTFDGVIDFQKTLNRVFAATDPPLGIGSVHVGAAIASAYQRRYGVTTEDIALVAVKAHDNAAANPYAHLRNRTTVADVLTTPLVASPLHVGMVCPVSSSSAALLVTSAERARKLRNPLVRLRAIESNADTGRLSGRPGLADMQSLAVLARRVFRAAGVTDPRHDIDVLELFAPYAAFELMQYEALGLCPPGAAGQLLRSGATGAGGDIPVNLSGGPLCTNAGVAAELAPFGYVALQLMEQAVGEQATDARRGAAHSMGSSWFMCNTLGVLERVEDRIA</sequence>
<dbReference type="InterPro" id="IPR055140">
    <property type="entry name" value="Thiolase_C_2"/>
</dbReference>
<gene>
    <name evidence="2" type="ORF">FGL95_12730</name>
</gene>
<dbReference type="RefSeq" id="WP_169587308.1">
    <property type="nucleotide sequence ID" value="NZ_VCQU01000004.1"/>
</dbReference>
<dbReference type="CDD" id="cd00829">
    <property type="entry name" value="SCP-x_thiolase"/>
    <property type="match status" value="1"/>
</dbReference>
<dbReference type="PANTHER" id="PTHR42870">
    <property type="entry name" value="ACETYL-COA C-ACETYLTRANSFERASE"/>
    <property type="match status" value="1"/>
</dbReference>
<name>A0A848KC48_9NOCA</name>
<dbReference type="InterPro" id="IPR016039">
    <property type="entry name" value="Thiolase-like"/>
</dbReference>
<evidence type="ECO:0000259" key="1">
    <source>
        <dbReference type="Pfam" id="PF22691"/>
    </source>
</evidence>
<dbReference type="PIRSF" id="PIRSF000429">
    <property type="entry name" value="Ac-CoA_Ac_transf"/>
    <property type="match status" value="1"/>
</dbReference>
<accession>A0A848KC48</accession>
<dbReference type="Proteomes" id="UP000535543">
    <property type="component" value="Unassembled WGS sequence"/>
</dbReference>
<evidence type="ECO:0000313" key="2">
    <source>
        <dbReference type="EMBL" id="NMN95899.1"/>
    </source>
</evidence>